<keyword evidence="3" id="KW-1185">Reference proteome</keyword>
<dbReference type="RefSeq" id="WP_086789476.1">
    <property type="nucleotide sequence ID" value="NZ_JAGIOO010000001.1"/>
</dbReference>
<name>A0ABS5AM70_9PSEU</name>
<feature type="region of interest" description="Disordered" evidence="1">
    <location>
        <begin position="81"/>
        <end position="105"/>
    </location>
</feature>
<comment type="caution">
    <text evidence="2">The sequence shown here is derived from an EMBL/GenBank/DDBJ whole genome shotgun (WGS) entry which is preliminary data.</text>
</comment>
<evidence type="ECO:0000256" key="1">
    <source>
        <dbReference type="SAM" id="MobiDB-lite"/>
    </source>
</evidence>
<evidence type="ECO:0000313" key="3">
    <source>
        <dbReference type="Proteomes" id="UP001519363"/>
    </source>
</evidence>
<evidence type="ECO:0000313" key="2">
    <source>
        <dbReference type="EMBL" id="MBP2477650.1"/>
    </source>
</evidence>
<dbReference type="EMBL" id="JAGIOO010000001">
    <property type="protein sequence ID" value="MBP2477650.1"/>
    <property type="molecule type" value="Genomic_DNA"/>
</dbReference>
<gene>
    <name evidence="2" type="ORF">JOF53_006522</name>
</gene>
<dbReference type="Proteomes" id="UP001519363">
    <property type="component" value="Unassembled WGS sequence"/>
</dbReference>
<accession>A0ABS5AM70</accession>
<organism evidence="2 3">
    <name type="scientific">Crossiella equi</name>
    <dbReference type="NCBI Taxonomy" id="130796"/>
    <lineage>
        <taxon>Bacteria</taxon>
        <taxon>Bacillati</taxon>
        <taxon>Actinomycetota</taxon>
        <taxon>Actinomycetes</taxon>
        <taxon>Pseudonocardiales</taxon>
        <taxon>Pseudonocardiaceae</taxon>
        <taxon>Crossiella</taxon>
    </lineage>
</organism>
<protein>
    <submittedName>
        <fullName evidence="2">Uncharacterized protein</fullName>
    </submittedName>
</protein>
<proteinExistence type="predicted"/>
<sequence length="105" mass="11435">MTMRPVTRWVVQCDGNPTTGPCTELFRWADPYGGELALFAQPHAEVEEYYALLAAGWLVLRDGRHTCPAHVAAQESMVRAQLSALPSPGDNPGSGRGPEESTRPE</sequence>
<reference evidence="2 3" key="1">
    <citation type="submission" date="2021-03" db="EMBL/GenBank/DDBJ databases">
        <title>Sequencing the genomes of 1000 actinobacteria strains.</title>
        <authorList>
            <person name="Klenk H.-P."/>
        </authorList>
    </citation>
    <scope>NUCLEOTIDE SEQUENCE [LARGE SCALE GENOMIC DNA]</scope>
    <source>
        <strain evidence="2 3">DSM 44580</strain>
    </source>
</reference>